<dbReference type="InParanoid" id="A0A286UIR1"/>
<feature type="transmembrane region" description="Helical" evidence="1">
    <location>
        <begin position="54"/>
        <end position="82"/>
    </location>
</feature>
<dbReference type="AlphaFoldDB" id="A0A286UIR1"/>
<dbReference type="EMBL" id="NBII01000004">
    <property type="protein sequence ID" value="PAV19503.1"/>
    <property type="molecule type" value="Genomic_DNA"/>
</dbReference>
<keyword evidence="1" id="KW-0472">Membrane</keyword>
<gene>
    <name evidence="2" type="ORF">PNOK_0443700</name>
</gene>
<evidence type="ECO:0000313" key="3">
    <source>
        <dbReference type="Proteomes" id="UP000217199"/>
    </source>
</evidence>
<feature type="transmembrane region" description="Helical" evidence="1">
    <location>
        <begin position="22"/>
        <end position="42"/>
    </location>
</feature>
<protein>
    <submittedName>
        <fullName evidence="2">Uncharacterized protein</fullName>
    </submittedName>
</protein>
<dbReference type="Proteomes" id="UP000217199">
    <property type="component" value="Unassembled WGS sequence"/>
</dbReference>
<comment type="caution">
    <text evidence="2">The sequence shown here is derived from an EMBL/GenBank/DDBJ whole genome shotgun (WGS) entry which is preliminary data.</text>
</comment>
<organism evidence="2 3">
    <name type="scientific">Pyrrhoderma noxium</name>
    <dbReference type="NCBI Taxonomy" id="2282107"/>
    <lineage>
        <taxon>Eukaryota</taxon>
        <taxon>Fungi</taxon>
        <taxon>Dikarya</taxon>
        <taxon>Basidiomycota</taxon>
        <taxon>Agaricomycotina</taxon>
        <taxon>Agaricomycetes</taxon>
        <taxon>Hymenochaetales</taxon>
        <taxon>Hymenochaetaceae</taxon>
        <taxon>Pyrrhoderma</taxon>
    </lineage>
</organism>
<evidence type="ECO:0000256" key="1">
    <source>
        <dbReference type="SAM" id="Phobius"/>
    </source>
</evidence>
<sequence>MVSIVTPFWYLRTVYAVRERKVCGLPSLASTLLINQFFSILSESFIARPLWDTSLLIAFVVYTPIKVIRLVLLQLLSAWFTVK</sequence>
<proteinExistence type="predicted"/>
<keyword evidence="1" id="KW-1133">Transmembrane helix</keyword>
<keyword evidence="3" id="KW-1185">Reference proteome</keyword>
<accession>A0A286UIR1</accession>
<name>A0A286UIR1_9AGAM</name>
<evidence type="ECO:0000313" key="2">
    <source>
        <dbReference type="EMBL" id="PAV19503.1"/>
    </source>
</evidence>
<reference evidence="2 3" key="1">
    <citation type="journal article" date="2017" name="Mol. Ecol.">
        <title>Comparative and population genomic landscape of Phellinus noxius: A hypervariable fungus causing root rot in trees.</title>
        <authorList>
            <person name="Chung C.L."/>
            <person name="Lee T.J."/>
            <person name="Akiba M."/>
            <person name="Lee H.H."/>
            <person name="Kuo T.H."/>
            <person name="Liu D."/>
            <person name="Ke H.M."/>
            <person name="Yokoi T."/>
            <person name="Roa M.B."/>
            <person name="Lu M.J."/>
            <person name="Chang Y.Y."/>
            <person name="Ann P.J."/>
            <person name="Tsai J.N."/>
            <person name="Chen C.Y."/>
            <person name="Tzean S.S."/>
            <person name="Ota Y."/>
            <person name="Hattori T."/>
            <person name="Sahashi N."/>
            <person name="Liou R.F."/>
            <person name="Kikuchi T."/>
            <person name="Tsai I.J."/>
        </authorList>
    </citation>
    <scope>NUCLEOTIDE SEQUENCE [LARGE SCALE GENOMIC DNA]</scope>
    <source>
        <strain evidence="2 3">FFPRI411160</strain>
    </source>
</reference>
<keyword evidence="1" id="KW-0812">Transmembrane</keyword>